<evidence type="ECO:0000313" key="4">
    <source>
        <dbReference type="Proteomes" id="UP001175353"/>
    </source>
</evidence>
<keyword evidence="4" id="KW-1185">Reference proteome</keyword>
<feature type="region of interest" description="Disordered" evidence="1">
    <location>
        <begin position="1"/>
        <end position="40"/>
    </location>
</feature>
<feature type="region of interest" description="Disordered" evidence="1">
    <location>
        <begin position="115"/>
        <end position="207"/>
    </location>
</feature>
<dbReference type="AlphaFoldDB" id="A0AAN6KMR9"/>
<feature type="transmembrane region" description="Helical" evidence="2">
    <location>
        <begin position="219"/>
        <end position="243"/>
    </location>
</feature>
<feature type="transmembrane region" description="Helical" evidence="2">
    <location>
        <begin position="249"/>
        <end position="267"/>
    </location>
</feature>
<name>A0AAN6KMR9_9PEZI</name>
<keyword evidence="2" id="KW-0472">Membrane</keyword>
<dbReference type="Proteomes" id="UP001175353">
    <property type="component" value="Unassembled WGS sequence"/>
</dbReference>
<dbReference type="EMBL" id="JAUJLE010000070">
    <property type="protein sequence ID" value="KAK0990606.1"/>
    <property type="molecule type" value="Genomic_DNA"/>
</dbReference>
<comment type="caution">
    <text evidence="3">The sequence shown here is derived from an EMBL/GenBank/DDBJ whole genome shotgun (WGS) entry which is preliminary data.</text>
</comment>
<gene>
    <name evidence="3" type="ORF">LTR91_008919</name>
</gene>
<proteinExistence type="predicted"/>
<evidence type="ECO:0000313" key="3">
    <source>
        <dbReference type="EMBL" id="KAK0990606.1"/>
    </source>
</evidence>
<reference evidence="3" key="1">
    <citation type="submission" date="2023-06" db="EMBL/GenBank/DDBJ databases">
        <title>Black Yeasts Isolated from many extreme environments.</title>
        <authorList>
            <person name="Coleine C."/>
            <person name="Stajich J.E."/>
            <person name="Selbmann L."/>
        </authorList>
    </citation>
    <scope>NUCLEOTIDE SEQUENCE</scope>
    <source>
        <strain evidence="3">CCFEE 5200</strain>
    </source>
</reference>
<evidence type="ECO:0000256" key="1">
    <source>
        <dbReference type="SAM" id="MobiDB-lite"/>
    </source>
</evidence>
<feature type="compositionally biased region" description="Polar residues" evidence="1">
    <location>
        <begin position="19"/>
        <end position="35"/>
    </location>
</feature>
<protein>
    <submittedName>
        <fullName evidence="3">Uncharacterized protein</fullName>
    </submittedName>
</protein>
<evidence type="ECO:0000256" key="2">
    <source>
        <dbReference type="SAM" id="Phobius"/>
    </source>
</evidence>
<feature type="compositionally biased region" description="Low complexity" evidence="1">
    <location>
        <begin position="183"/>
        <end position="198"/>
    </location>
</feature>
<feature type="transmembrane region" description="Helical" evidence="2">
    <location>
        <begin position="319"/>
        <end position="341"/>
    </location>
</feature>
<feature type="transmembrane region" description="Helical" evidence="2">
    <location>
        <begin position="287"/>
        <end position="307"/>
    </location>
</feature>
<keyword evidence="2" id="KW-0812">Transmembrane</keyword>
<accession>A0AAN6KMR9</accession>
<organism evidence="3 4">
    <name type="scientific">Friedmanniomyces endolithicus</name>
    <dbReference type="NCBI Taxonomy" id="329885"/>
    <lineage>
        <taxon>Eukaryota</taxon>
        <taxon>Fungi</taxon>
        <taxon>Dikarya</taxon>
        <taxon>Ascomycota</taxon>
        <taxon>Pezizomycotina</taxon>
        <taxon>Dothideomycetes</taxon>
        <taxon>Dothideomycetidae</taxon>
        <taxon>Mycosphaerellales</taxon>
        <taxon>Teratosphaeriaceae</taxon>
        <taxon>Friedmanniomyces</taxon>
    </lineage>
</organism>
<sequence length="359" mass="38431">MAAPLQRPSRTSSTPPLSHQSNGSTADFPTPNTNGLDVPRELMHERANLQRLMHSKENDDGSQTGIQDTVLDLPPGRVEGFLEHLCDTNIFGKVNSIELKTLQLPVGHETVIQETTLERSAAPDVSRGTTATSAGPPPDHSFHELQALSERSSERATSRGSGQGPAHPSVGNASHTGSARAPSRGSGQSSAHSSAGNATHTTTSASRSKKAMHQYDLSLAYYFLAALTLLMRVVAITMIASVSDIESNAQAIIILSYSGTTITYLTLGLRAYQEACKAKHQEKRRLLWASIVSAASVVILLTVVWTFVFKLKTEKGRLITIELAALNDVAFIVATAYSYFADCQGDASEKRGRDASSSA</sequence>
<keyword evidence="2" id="KW-1133">Transmembrane helix</keyword>
<feature type="compositionally biased region" description="Low complexity" evidence="1">
    <location>
        <begin position="1"/>
        <end position="18"/>
    </location>
</feature>